<keyword evidence="9" id="KW-1185">Reference proteome</keyword>
<evidence type="ECO:0000313" key="9">
    <source>
        <dbReference type="Proteomes" id="UP000295097"/>
    </source>
</evidence>
<comment type="subcellular location">
    <subcellularLocation>
        <location evidence="1">Cell membrane</location>
        <topology evidence="1">Multi-pass membrane protein</topology>
    </subcellularLocation>
</comment>
<dbReference type="Proteomes" id="UP000295097">
    <property type="component" value="Unassembled WGS sequence"/>
</dbReference>
<dbReference type="Pfam" id="PF00892">
    <property type="entry name" value="EamA"/>
    <property type="match status" value="2"/>
</dbReference>
<comment type="caution">
    <text evidence="8">The sequence shown here is derived from an EMBL/GenBank/DDBJ whole genome shotgun (WGS) entry which is preliminary data.</text>
</comment>
<feature type="domain" description="EamA" evidence="7">
    <location>
        <begin position="14"/>
        <end position="147"/>
    </location>
</feature>
<dbReference type="AlphaFoldDB" id="A0A4R3NZN8"/>
<sequence>MNQNWDESPVQVQAYFLLIITTLLWGGNLTVGKLAVGHISPMMLNMCRWGLAAVAVTIVSMPQIRKDWPVIKKHWPLFLGYGAIGFASFNAFLYAGLQFTTGINAAIDQTGIPLLIFILNFVLFRVHASLAQVIGFAITLVGVVIAVSHGAPLRILQLDINFGDFLVMMAVLCYSAYTVSLRWKPKLDWRPMMMACCFGAFLAAIPMAAGEALSGHMILPTDFTGFGAILYTALFPSLISQALFMRGVELIGPNRAGLFINLIPVFGTILAVLFLNERLEAFHGIALGLAIVGIAIAERGKPRQPA</sequence>
<feature type="domain" description="EamA" evidence="7">
    <location>
        <begin position="162"/>
        <end position="296"/>
    </location>
</feature>
<evidence type="ECO:0000256" key="1">
    <source>
        <dbReference type="ARBA" id="ARBA00004651"/>
    </source>
</evidence>
<dbReference type="InterPro" id="IPR000620">
    <property type="entry name" value="EamA_dom"/>
</dbReference>
<feature type="transmembrane region" description="Helical" evidence="6">
    <location>
        <begin position="192"/>
        <end position="213"/>
    </location>
</feature>
<organism evidence="8 9">
    <name type="scientific">Martelella mediterranea</name>
    <dbReference type="NCBI Taxonomy" id="293089"/>
    <lineage>
        <taxon>Bacteria</taxon>
        <taxon>Pseudomonadati</taxon>
        <taxon>Pseudomonadota</taxon>
        <taxon>Alphaproteobacteria</taxon>
        <taxon>Hyphomicrobiales</taxon>
        <taxon>Aurantimonadaceae</taxon>
        <taxon>Martelella</taxon>
    </lineage>
</organism>
<dbReference type="PANTHER" id="PTHR32322:SF18">
    <property type="entry name" value="S-ADENOSYLMETHIONINE_S-ADENOSYLHOMOCYSTEINE TRANSPORTER"/>
    <property type="match status" value="1"/>
</dbReference>
<dbReference type="SUPFAM" id="SSF103481">
    <property type="entry name" value="Multidrug resistance efflux transporter EmrE"/>
    <property type="match status" value="2"/>
</dbReference>
<dbReference type="InterPro" id="IPR037185">
    <property type="entry name" value="EmrE-like"/>
</dbReference>
<feature type="transmembrane region" description="Helical" evidence="6">
    <location>
        <begin position="256"/>
        <end position="275"/>
    </location>
</feature>
<reference evidence="8 9" key="1">
    <citation type="submission" date="2019-03" db="EMBL/GenBank/DDBJ databases">
        <title>Freshwater and sediment microbial communities from various areas in North America, analyzing microbe dynamics in response to fracking.</title>
        <authorList>
            <person name="Lamendella R."/>
        </authorList>
    </citation>
    <scope>NUCLEOTIDE SEQUENCE [LARGE SCALE GENOMIC DNA]</scope>
    <source>
        <strain evidence="8 9">175.2</strain>
    </source>
</reference>
<dbReference type="InterPro" id="IPR050638">
    <property type="entry name" value="AA-Vitamin_Transporters"/>
</dbReference>
<feature type="transmembrane region" description="Helical" evidence="6">
    <location>
        <begin position="160"/>
        <end position="180"/>
    </location>
</feature>
<feature type="transmembrane region" description="Helical" evidence="6">
    <location>
        <begin position="225"/>
        <end position="244"/>
    </location>
</feature>
<proteinExistence type="predicted"/>
<keyword evidence="5 6" id="KW-0472">Membrane</keyword>
<dbReference type="GO" id="GO:0005886">
    <property type="term" value="C:plasma membrane"/>
    <property type="evidence" value="ECO:0007669"/>
    <property type="project" value="UniProtKB-SubCell"/>
</dbReference>
<feature type="transmembrane region" description="Helical" evidence="6">
    <location>
        <begin position="130"/>
        <end position="148"/>
    </location>
</feature>
<dbReference type="PANTHER" id="PTHR32322">
    <property type="entry name" value="INNER MEMBRANE TRANSPORTER"/>
    <property type="match status" value="1"/>
</dbReference>
<evidence type="ECO:0000256" key="5">
    <source>
        <dbReference type="ARBA" id="ARBA00023136"/>
    </source>
</evidence>
<feature type="transmembrane region" description="Helical" evidence="6">
    <location>
        <begin position="103"/>
        <end position="123"/>
    </location>
</feature>
<name>A0A4R3NZN8_9HYPH</name>
<evidence type="ECO:0000256" key="3">
    <source>
        <dbReference type="ARBA" id="ARBA00022692"/>
    </source>
</evidence>
<feature type="transmembrane region" description="Helical" evidence="6">
    <location>
        <begin position="12"/>
        <end position="31"/>
    </location>
</feature>
<evidence type="ECO:0000256" key="2">
    <source>
        <dbReference type="ARBA" id="ARBA00022475"/>
    </source>
</evidence>
<evidence type="ECO:0000256" key="4">
    <source>
        <dbReference type="ARBA" id="ARBA00022989"/>
    </source>
</evidence>
<evidence type="ECO:0000313" key="8">
    <source>
        <dbReference type="EMBL" id="TCT45063.1"/>
    </source>
</evidence>
<feature type="transmembrane region" description="Helical" evidence="6">
    <location>
        <begin position="281"/>
        <end position="297"/>
    </location>
</feature>
<accession>A0A4R3NZN8</accession>
<keyword evidence="3 6" id="KW-0812">Transmembrane</keyword>
<evidence type="ECO:0000259" key="7">
    <source>
        <dbReference type="Pfam" id="PF00892"/>
    </source>
</evidence>
<keyword evidence="2" id="KW-1003">Cell membrane</keyword>
<dbReference type="EMBL" id="SMAR01000001">
    <property type="protein sequence ID" value="TCT45063.1"/>
    <property type="molecule type" value="Genomic_DNA"/>
</dbReference>
<protein>
    <submittedName>
        <fullName evidence="8">Drug/metabolite transporter (DMT)-like permease</fullName>
    </submittedName>
</protein>
<feature type="transmembrane region" description="Helical" evidence="6">
    <location>
        <begin position="76"/>
        <end position="97"/>
    </location>
</feature>
<evidence type="ECO:0000256" key="6">
    <source>
        <dbReference type="SAM" id="Phobius"/>
    </source>
</evidence>
<gene>
    <name evidence="8" type="ORF">EDC90_1001204</name>
</gene>
<keyword evidence="4 6" id="KW-1133">Transmembrane helix</keyword>